<proteinExistence type="predicted"/>
<organism evidence="2 3">
    <name type="scientific">Rhodopirellula sallentina SM41</name>
    <dbReference type="NCBI Taxonomy" id="1263870"/>
    <lineage>
        <taxon>Bacteria</taxon>
        <taxon>Pseudomonadati</taxon>
        <taxon>Planctomycetota</taxon>
        <taxon>Planctomycetia</taxon>
        <taxon>Pirellulales</taxon>
        <taxon>Pirellulaceae</taxon>
        <taxon>Rhodopirellula</taxon>
    </lineage>
</organism>
<keyword evidence="2" id="KW-0645">Protease</keyword>
<dbReference type="EC" id="3.4.24.-" evidence="2"/>
<dbReference type="GO" id="GO:0005829">
    <property type="term" value="C:cytosol"/>
    <property type="evidence" value="ECO:0007669"/>
    <property type="project" value="TreeGrafter"/>
</dbReference>
<dbReference type="Gene3D" id="3.30.420.40">
    <property type="match status" value="1"/>
</dbReference>
<dbReference type="PANTHER" id="PTHR11735">
    <property type="entry name" value="TRNA N6-ADENOSINE THREONYLCARBAMOYLTRANSFERASE"/>
    <property type="match status" value="1"/>
</dbReference>
<dbReference type="InterPro" id="IPR022496">
    <property type="entry name" value="T6A_TsaB"/>
</dbReference>
<keyword evidence="2" id="KW-0378">Hydrolase</keyword>
<dbReference type="AlphaFoldDB" id="M5U1T4"/>
<evidence type="ECO:0000313" key="3">
    <source>
        <dbReference type="Proteomes" id="UP000011885"/>
    </source>
</evidence>
<dbReference type="InterPro" id="IPR043129">
    <property type="entry name" value="ATPase_NBD"/>
</dbReference>
<dbReference type="InterPro" id="IPR000905">
    <property type="entry name" value="Gcp-like_dom"/>
</dbReference>
<dbReference type="GO" id="GO:0006508">
    <property type="term" value="P:proteolysis"/>
    <property type="evidence" value="ECO:0007669"/>
    <property type="project" value="UniProtKB-KW"/>
</dbReference>
<protein>
    <submittedName>
        <fullName evidence="2">Peptidase M22, glycoprotease domain protein</fullName>
        <ecNumber evidence="2">3.4.24.-</ecNumber>
    </submittedName>
</protein>
<reference evidence="2 3" key="1">
    <citation type="journal article" date="2013" name="Mar. Genomics">
        <title>Expression of sulfatases in Rhodopirellula baltica and the diversity of sulfatases in the genus Rhodopirellula.</title>
        <authorList>
            <person name="Wegner C.E."/>
            <person name="Richter-Heitmann T."/>
            <person name="Klindworth A."/>
            <person name="Klockow C."/>
            <person name="Richter M."/>
            <person name="Achstetter T."/>
            <person name="Glockner F.O."/>
            <person name="Harder J."/>
        </authorList>
    </citation>
    <scope>NUCLEOTIDE SEQUENCE [LARGE SCALE GENOMIC DNA]</scope>
    <source>
        <strain evidence="2 3">SM41</strain>
    </source>
</reference>
<dbReference type="SUPFAM" id="SSF53067">
    <property type="entry name" value="Actin-like ATPase domain"/>
    <property type="match status" value="1"/>
</dbReference>
<accession>M5U1T4</accession>
<gene>
    <name evidence="2" type="ORF">RSSM_06748</name>
</gene>
<dbReference type="GO" id="GO:0002949">
    <property type="term" value="P:tRNA threonylcarbamoyladenosine modification"/>
    <property type="evidence" value="ECO:0007669"/>
    <property type="project" value="InterPro"/>
</dbReference>
<dbReference type="OrthoDB" id="9784166at2"/>
<name>M5U1T4_9BACT</name>
<evidence type="ECO:0000259" key="1">
    <source>
        <dbReference type="Pfam" id="PF00814"/>
    </source>
</evidence>
<comment type="caution">
    <text evidence="2">The sequence shown here is derived from an EMBL/GenBank/DDBJ whole genome shotgun (WGS) entry which is preliminary data.</text>
</comment>
<feature type="domain" description="Gcp-like" evidence="1">
    <location>
        <begin position="71"/>
        <end position="152"/>
    </location>
</feature>
<keyword evidence="3" id="KW-1185">Reference proteome</keyword>
<dbReference type="EMBL" id="ANOH01000480">
    <property type="protein sequence ID" value="EMI51811.1"/>
    <property type="molecule type" value="Genomic_DNA"/>
</dbReference>
<dbReference type="NCBIfam" id="TIGR03725">
    <property type="entry name" value="T6A_YeaZ"/>
    <property type="match status" value="1"/>
</dbReference>
<sequence>MQQELSDSPDRSTGLKTLAIEVIGREGSIALMDDARVVEARWLGRESRAAAGLAVQISDLAEKRLPDRLLSSLDGISVAVGPGSFTGLRVAVTTAKTLGYALQIPIVAVNSLCAIAELSPVENAKRAVAASAVLVGLSAYRGQVYRGRFVAGEDADIDLVSAEQWKTELQSAVSCGTAQPMACDETPHSHDEKKYIFMGDRAVFDRVGVEISDAQWAGDGLQRAAGVGRLGVEMLRRGETTPAMDLVPDYLRPSAAEEKASGAIG</sequence>
<dbReference type="GO" id="GO:0008233">
    <property type="term" value="F:peptidase activity"/>
    <property type="evidence" value="ECO:0007669"/>
    <property type="project" value="UniProtKB-KW"/>
</dbReference>
<evidence type="ECO:0000313" key="2">
    <source>
        <dbReference type="EMBL" id="EMI51811.1"/>
    </source>
</evidence>
<dbReference type="Pfam" id="PF00814">
    <property type="entry name" value="TsaD"/>
    <property type="match status" value="1"/>
</dbReference>
<dbReference type="PANTHER" id="PTHR11735:SF11">
    <property type="entry name" value="TRNA THREONYLCARBAMOYLADENOSINE BIOSYNTHESIS PROTEIN TSAB"/>
    <property type="match status" value="1"/>
</dbReference>
<dbReference type="PATRIC" id="fig|1263870.3.peg.7158"/>
<dbReference type="Proteomes" id="UP000011885">
    <property type="component" value="Unassembled WGS sequence"/>
</dbReference>